<dbReference type="InterPro" id="IPR045257">
    <property type="entry name" value="E2/Pdx1"/>
</dbReference>
<comment type="similarity">
    <text evidence="1 8">Belongs to the 2-oxoacid dehydrogenase family.</text>
</comment>
<dbReference type="Pfam" id="PF00364">
    <property type="entry name" value="Biotin_lipoyl"/>
    <property type="match status" value="1"/>
</dbReference>
<dbReference type="NCBIfam" id="TIGR01349">
    <property type="entry name" value="PDHac_trf_mito"/>
    <property type="match status" value="1"/>
</dbReference>
<comment type="function">
    <text evidence="6">The pyruvate dehydrogenase complex catalyzes the overall conversion of pyruvate to acetyl-CoA and CO(2). It contains multiple copies of three enzymatic components: pyruvate dehydrogenase (E1), dihydrolipoamide acetyltransferase (E2) and lipoamide dehydrogenase (E3).</text>
</comment>
<keyword evidence="5 8" id="KW-0012">Acyltransferase</keyword>
<keyword evidence="12" id="KW-0670">Pyruvate</keyword>
<dbReference type="InterPro" id="IPR001078">
    <property type="entry name" value="2-oxoacid_DH_actylTfrase"/>
</dbReference>
<keyword evidence="13" id="KW-1185">Reference proteome</keyword>
<dbReference type="Gene3D" id="2.40.50.100">
    <property type="match status" value="1"/>
</dbReference>
<comment type="cofactor">
    <cofactor evidence="8">
        <name>(R)-lipoate</name>
        <dbReference type="ChEBI" id="CHEBI:83088"/>
    </cofactor>
    <text evidence="8">Binds 1 lipoyl cofactor covalently.</text>
</comment>
<keyword evidence="3 8" id="KW-0808">Transferase</keyword>
<organism evidence="12 13">
    <name type="scientific">Candidatus Megaera venefica</name>
    <dbReference type="NCBI Taxonomy" id="2055910"/>
    <lineage>
        <taxon>Bacteria</taxon>
        <taxon>Pseudomonadati</taxon>
        <taxon>Pseudomonadota</taxon>
        <taxon>Alphaproteobacteria</taxon>
        <taxon>Rickettsiales</taxon>
        <taxon>Rickettsiaceae</taxon>
        <taxon>Candidatus Megaera</taxon>
    </lineage>
</organism>
<proteinExistence type="inferred from homology"/>
<keyword evidence="4 8" id="KW-0450">Lipoyl</keyword>
<dbReference type="Gene3D" id="4.10.320.10">
    <property type="entry name" value="E3-binding domain"/>
    <property type="match status" value="1"/>
</dbReference>
<evidence type="ECO:0000256" key="9">
    <source>
        <dbReference type="SAM" id="MobiDB-lite"/>
    </source>
</evidence>
<feature type="domain" description="Lipoyl-binding" evidence="10">
    <location>
        <begin position="2"/>
        <end position="78"/>
    </location>
</feature>
<feature type="domain" description="Peripheral subunit-binding (PSBD)" evidence="11">
    <location>
        <begin position="136"/>
        <end position="173"/>
    </location>
</feature>
<sequence length="413" mass="44831">MPIKILMPALSPTMEHGNLAKWLKNEGDIIKAGDVIAEIETDKATMEVEAVDEGVLAKILIPQGTDEVPVNALIAVLIEDGENESDLAEFITKESSAKPVSIVKADADKKQPETLSNVANSQPMPTSATPSSGRVFATPLARRVAAMDGISLANIIGSGPHGRIVKADIISSGQTKGKIFRHTEEFRLVPNNNMRKIIAKRLLESKLTVPHFYLSIDCMMDALLEARVQINNTLGEDKNKKLSVNDFVILAVAKALKDVPAANASWSDEAIKIYNNVDISIAVAIDGGLITPLIRNADQKDIIKVSSEMKDLAKRARENSLKPEEFQGGGFSISNLGMYGIKSFNAIVNPPQGCILAVGMSSKRAVVIEDRIEMRMVMDVNLSCDHRVVDGAIGARFLTAFKKYIESPILMFI</sequence>
<protein>
    <recommendedName>
        <fullName evidence="8">Acetyltransferase component of pyruvate dehydrogenase complex</fullName>
        <ecNumber evidence="8">2.3.1.12</ecNumber>
    </recommendedName>
</protein>
<dbReference type="PROSITE" id="PS51826">
    <property type="entry name" value="PSBD"/>
    <property type="match status" value="1"/>
</dbReference>
<dbReference type="InterPro" id="IPR003016">
    <property type="entry name" value="2-oxoA_DH_lipoyl-BS"/>
</dbReference>
<comment type="catalytic activity">
    <reaction evidence="7 8">
        <text>N(6)-[(R)-dihydrolipoyl]-L-lysyl-[protein] + acetyl-CoA = N(6)-[(R)-S(8)-acetyldihydrolipoyl]-L-lysyl-[protein] + CoA</text>
        <dbReference type="Rhea" id="RHEA:17017"/>
        <dbReference type="Rhea" id="RHEA-COMP:10475"/>
        <dbReference type="Rhea" id="RHEA-COMP:10478"/>
        <dbReference type="ChEBI" id="CHEBI:57287"/>
        <dbReference type="ChEBI" id="CHEBI:57288"/>
        <dbReference type="ChEBI" id="CHEBI:83100"/>
        <dbReference type="ChEBI" id="CHEBI:83111"/>
        <dbReference type="EC" id="2.3.1.12"/>
    </reaction>
</comment>
<dbReference type="RefSeq" id="WP_322776327.1">
    <property type="nucleotide sequence ID" value="NZ_JARJFB010000017.1"/>
</dbReference>
<dbReference type="InterPro" id="IPR011053">
    <property type="entry name" value="Single_hybrid_motif"/>
</dbReference>
<dbReference type="InterPro" id="IPR004167">
    <property type="entry name" value="PSBD"/>
</dbReference>
<dbReference type="Pfam" id="PF02817">
    <property type="entry name" value="E3_binding"/>
    <property type="match status" value="1"/>
</dbReference>
<evidence type="ECO:0000313" key="12">
    <source>
        <dbReference type="EMBL" id="MEA0970423.1"/>
    </source>
</evidence>
<evidence type="ECO:0000259" key="11">
    <source>
        <dbReference type="PROSITE" id="PS51826"/>
    </source>
</evidence>
<name>A0ABU5NB74_9RICK</name>
<dbReference type="CDD" id="cd06849">
    <property type="entry name" value="lipoyl_domain"/>
    <property type="match status" value="1"/>
</dbReference>
<dbReference type="Pfam" id="PF00198">
    <property type="entry name" value="2-oxoacid_dh"/>
    <property type="match status" value="1"/>
</dbReference>
<accession>A0ABU5NB74</accession>
<dbReference type="InterPro" id="IPR023213">
    <property type="entry name" value="CAT-like_dom_sf"/>
</dbReference>
<dbReference type="PANTHER" id="PTHR23151">
    <property type="entry name" value="DIHYDROLIPOAMIDE ACETYL/SUCCINYL-TRANSFERASE-RELATED"/>
    <property type="match status" value="1"/>
</dbReference>
<comment type="caution">
    <text evidence="12">The sequence shown here is derived from an EMBL/GenBank/DDBJ whole genome shotgun (WGS) entry which is preliminary data.</text>
</comment>
<dbReference type="InterPro" id="IPR000089">
    <property type="entry name" value="Biotin_lipoyl"/>
</dbReference>
<dbReference type="Gene3D" id="3.30.559.10">
    <property type="entry name" value="Chloramphenicol acetyltransferase-like domain"/>
    <property type="match status" value="1"/>
</dbReference>
<dbReference type="SUPFAM" id="SSF52777">
    <property type="entry name" value="CoA-dependent acyltransferases"/>
    <property type="match status" value="1"/>
</dbReference>
<dbReference type="PROSITE" id="PS50968">
    <property type="entry name" value="BIOTINYL_LIPOYL"/>
    <property type="match status" value="1"/>
</dbReference>
<evidence type="ECO:0000256" key="7">
    <source>
        <dbReference type="ARBA" id="ARBA00048370"/>
    </source>
</evidence>
<dbReference type="Proteomes" id="UP001291687">
    <property type="component" value="Unassembled WGS sequence"/>
</dbReference>
<evidence type="ECO:0000256" key="2">
    <source>
        <dbReference type="ARBA" id="ARBA00011484"/>
    </source>
</evidence>
<comment type="subunit">
    <text evidence="2">Forms a 24-polypeptide structural core with octahedral symmetry.</text>
</comment>
<dbReference type="InterPro" id="IPR006257">
    <property type="entry name" value="LAT1"/>
</dbReference>
<dbReference type="EMBL" id="JARJFB010000017">
    <property type="protein sequence ID" value="MEA0970423.1"/>
    <property type="molecule type" value="Genomic_DNA"/>
</dbReference>
<reference evidence="12 13" key="1">
    <citation type="submission" date="2023-03" db="EMBL/GenBank/DDBJ databases">
        <title>Host association and intracellularity evolved multiple times independently in the Rickettsiales.</title>
        <authorList>
            <person name="Castelli M."/>
            <person name="Nardi T."/>
            <person name="Gammuto L."/>
            <person name="Bellinzona G."/>
            <person name="Sabaneyeva E."/>
            <person name="Potekhin A."/>
            <person name="Serra V."/>
            <person name="Petroni G."/>
            <person name="Sassera D."/>
        </authorList>
    </citation>
    <scope>NUCLEOTIDE SEQUENCE [LARGE SCALE GENOMIC DNA]</scope>
    <source>
        <strain evidence="12 13">Sr 2-6</strain>
    </source>
</reference>
<feature type="compositionally biased region" description="Polar residues" evidence="9">
    <location>
        <begin position="113"/>
        <end position="132"/>
    </location>
</feature>
<evidence type="ECO:0000256" key="6">
    <source>
        <dbReference type="ARBA" id="ARBA00025211"/>
    </source>
</evidence>
<evidence type="ECO:0000256" key="3">
    <source>
        <dbReference type="ARBA" id="ARBA00022679"/>
    </source>
</evidence>
<evidence type="ECO:0000256" key="1">
    <source>
        <dbReference type="ARBA" id="ARBA00007317"/>
    </source>
</evidence>
<gene>
    <name evidence="12" type="ORF">Megvenef_00386</name>
</gene>
<evidence type="ECO:0000259" key="10">
    <source>
        <dbReference type="PROSITE" id="PS50968"/>
    </source>
</evidence>
<evidence type="ECO:0000256" key="8">
    <source>
        <dbReference type="RuleBase" id="RU361137"/>
    </source>
</evidence>
<dbReference type="SUPFAM" id="SSF47005">
    <property type="entry name" value="Peripheral subunit-binding domain of 2-oxo acid dehydrogenase complex"/>
    <property type="match status" value="1"/>
</dbReference>
<feature type="region of interest" description="Disordered" evidence="9">
    <location>
        <begin position="111"/>
        <end position="133"/>
    </location>
</feature>
<dbReference type="SUPFAM" id="SSF51230">
    <property type="entry name" value="Single hybrid motif"/>
    <property type="match status" value="1"/>
</dbReference>
<evidence type="ECO:0000256" key="4">
    <source>
        <dbReference type="ARBA" id="ARBA00022823"/>
    </source>
</evidence>
<dbReference type="PROSITE" id="PS00189">
    <property type="entry name" value="LIPOYL"/>
    <property type="match status" value="1"/>
</dbReference>
<dbReference type="EC" id="2.3.1.12" evidence="8"/>
<evidence type="ECO:0000256" key="5">
    <source>
        <dbReference type="ARBA" id="ARBA00023315"/>
    </source>
</evidence>
<dbReference type="PANTHER" id="PTHR23151:SF90">
    <property type="entry name" value="DIHYDROLIPOYLLYSINE-RESIDUE ACETYLTRANSFERASE COMPONENT OF PYRUVATE DEHYDROGENASE COMPLEX, MITOCHONDRIAL-RELATED"/>
    <property type="match status" value="1"/>
</dbReference>
<evidence type="ECO:0000313" key="13">
    <source>
        <dbReference type="Proteomes" id="UP001291687"/>
    </source>
</evidence>
<dbReference type="InterPro" id="IPR036625">
    <property type="entry name" value="E3-bd_dom_sf"/>
</dbReference>